<evidence type="ECO:0000256" key="8">
    <source>
        <dbReference type="PROSITE-ProRule" id="PRU00221"/>
    </source>
</evidence>
<evidence type="ECO:0000256" key="6">
    <source>
        <dbReference type="ARBA" id="ARBA00023163"/>
    </source>
</evidence>
<dbReference type="SUPFAM" id="SSF50978">
    <property type="entry name" value="WD40 repeat-like"/>
    <property type="match status" value="1"/>
</dbReference>
<keyword evidence="2" id="KW-0690">Ribosome biogenesis</keyword>
<comment type="subcellular location">
    <subcellularLocation>
        <location evidence="1">Nucleus</location>
        <location evidence="1">Nucleolus</location>
    </subcellularLocation>
</comment>
<feature type="compositionally biased region" description="Basic and acidic residues" evidence="9">
    <location>
        <begin position="193"/>
        <end position="208"/>
    </location>
</feature>
<keyword evidence="11" id="KW-1185">Reference proteome</keyword>
<evidence type="ECO:0000256" key="4">
    <source>
        <dbReference type="ARBA" id="ARBA00022574"/>
    </source>
</evidence>
<feature type="compositionally biased region" description="Basic and acidic residues" evidence="9">
    <location>
        <begin position="147"/>
        <end position="157"/>
    </location>
</feature>
<dbReference type="GO" id="GO:0032040">
    <property type="term" value="C:small-subunit processome"/>
    <property type="evidence" value="ECO:0007669"/>
    <property type="project" value="InterPro"/>
</dbReference>
<evidence type="ECO:0000256" key="3">
    <source>
        <dbReference type="ARBA" id="ARBA00022552"/>
    </source>
</evidence>
<feature type="compositionally biased region" description="Basic and acidic residues" evidence="9">
    <location>
        <begin position="8"/>
        <end position="23"/>
    </location>
</feature>
<keyword evidence="4 8" id="KW-0853">WD repeat</keyword>
<keyword evidence="7" id="KW-0539">Nucleus</keyword>
<feature type="compositionally biased region" description="Basic residues" evidence="9">
    <location>
        <begin position="24"/>
        <end position="36"/>
    </location>
</feature>
<keyword evidence="5" id="KW-0677">Repeat</keyword>
<feature type="region of interest" description="Disordered" evidence="9">
    <location>
        <begin position="1"/>
        <end position="157"/>
    </location>
</feature>
<feature type="region of interest" description="Disordered" evidence="9">
    <location>
        <begin position="972"/>
        <end position="991"/>
    </location>
</feature>
<dbReference type="PROSITE" id="PS50082">
    <property type="entry name" value="WD_REPEATS_2"/>
    <property type="match status" value="1"/>
</dbReference>
<dbReference type="InterPro" id="IPR011047">
    <property type="entry name" value="Quinoprotein_ADH-like_sf"/>
</dbReference>
<dbReference type="GO" id="GO:0045943">
    <property type="term" value="P:positive regulation of transcription by RNA polymerase I"/>
    <property type="evidence" value="ECO:0007669"/>
    <property type="project" value="InterPro"/>
</dbReference>
<feature type="compositionally biased region" description="Basic residues" evidence="9">
    <location>
        <begin position="133"/>
        <end position="146"/>
    </location>
</feature>
<dbReference type="PANTHER" id="PTHR44215:SF1">
    <property type="entry name" value="WD REPEAT-CONTAINING PROTEIN 75"/>
    <property type="match status" value="1"/>
</dbReference>
<dbReference type="Pfam" id="PF23869">
    <property type="entry name" value="Beta-prop_WDR75_1st"/>
    <property type="match status" value="1"/>
</dbReference>
<evidence type="ECO:0000256" key="1">
    <source>
        <dbReference type="ARBA" id="ARBA00004604"/>
    </source>
</evidence>
<keyword evidence="3" id="KW-0698">rRNA processing</keyword>
<dbReference type="InterPro" id="IPR036322">
    <property type="entry name" value="WD40_repeat_dom_sf"/>
</dbReference>
<dbReference type="GO" id="GO:2000234">
    <property type="term" value="P:positive regulation of rRNA processing"/>
    <property type="evidence" value="ECO:0007669"/>
    <property type="project" value="TreeGrafter"/>
</dbReference>
<dbReference type="InterPro" id="IPR015943">
    <property type="entry name" value="WD40/YVTN_repeat-like_dom_sf"/>
</dbReference>
<protein>
    <submittedName>
        <fullName evidence="10">U3 small nucleolar RNA-associated protein 17</fullName>
    </submittedName>
</protein>
<name>A0A0N1HU26_9EURO</name>
<gene>
    <name evidence="10" type="ORF">AB675_2066</name>
</gene>
<evidence type="ECO:0000256" key="5">
    <source>
        <dbReference type="ARBA" id="ARBA00022737"/>
    </source>
</evidence>
<dbReference type="InterPro" id="IPR001680">
    <property type="entry name" value="WD40_rpt"/>
</dbReference>
<sequence length="1078" mass="118709">MSQGSKRKATEAFEAVQDHEQQTSKKRRNRKNKHKRQESGDNDDAAQQLQRESQQSGINSPSPVGDPAFATSAVRKPKRRKSKRKDQPSSEASPPVETSDERRDGEPTEPLGGDDHLRQNDDMHGRKEPESQRKRKKNRRGGKRLNKHADQDKDISAGLEARIERPEVVDLAQIAQALERVSNSSDDVASVERLAKSRPLEDRIEKPTVPKKRRKHRPKSRPDEALVSDQEWSLSDATAGSFLIQDPLLTDDDKHVILPTRNGVRIYSAATSLLVRTLSMGHRTISTCTFAKSDPAILFVGNTDGTITQWDWTSGRLLHQWKSSKGLRRLISMISRGPADSELVIALHDPTFEDRRLIVYALDPDNKKATNIQLLMSRTGLNPEIQLFEEAGIIIVSALSRLIIGSSTSFQIPNYTQSTPTWREFPLPSNVSCVDGRVSDVQAKPPRKRLDVVVGLNDGSILLYEDLLHKLVSKEKKKEGSINARSLNWHRAAVNTAKWSRDGNYVISGGSETVLVIWQLDTNKQQFLPHLSTDIVRLTVSKRGSSYALHLGDNSIMVLSTSDLSPTANIALLAGGRALNGRMPTVADHTKAGHLLAAVPRANTSSDQTSILQTYDFSSDMQISRQALTRNLTTTVNVGPEGQQIKEPSISHLGMSYEGRWLMTTEQWRPAVRDSSGVLLAEDADSSRRGFETSLRFWSRNEDENDWELVNRVDQPHESSKILALSQNPARVEFATTASDGTVLYWTPKARRRDGVPVRNQSGQQLYNWGVARAVSCVVGSNITAAALSYSQDGSVVAASYMTSAGPQWTYLIPDAADLPMHGVTALFNSIRSSIATTFVDQHLLTLTSTSFTVYDTVNSSIIKSISLGGDLSLQSESKCHHLAANPLDGTFALGLNPSEDILPGRVLVFDLRAALDDLDPSLGTSELHDVTSPAVLFDGLVDGQITSLLASPTSPGYIVIDSSSEIRQVRAGFSSSRRSKSGPGYKQDSFKGLDAIFGKSSPAEQSEAQSQPPALDTDVMEIDEEVTAGRPKTIDNIFGFQSSTEVPSVHDLFERVVSLFRKPEAQWSTTQTQVVRD</sequence>
<evidence type="ECO:0000256" key="9">
    <source>
        <dbReference type="SAM" id="MobiDB-lite"/>
    </source>
</evidence>
<dbReference type="EMBL" id="LFJN01000006">
    <property type="protein sequence ID" value="KPI42756.1"/>
    <property type="molecule type" value="Genomic_DNA"/>
</dbReference>
<evidence type="ECO:0000313" key="11">
    <source>
        <dbReference type="Proteomes" id="UP000038010"/>
    </source>
</evidence>
<dbReference type="AlphaFoldDB" id="A0A0N1HU26"/>
<dbReference type="PANTHER" id="PTHR44215">
    <property type="entry name" value="WD REPEAT-CONTAINING PROTEIN 75"/>
    <property type="match status" value="1"/>
</dbReference>
<proteinExistence type="predicted"/>
<organism evidence="10 11">
    <name type="scientific">Cyphellophora attinorum</name>
    <dbReference type="NCBI Taxonomy" id="1664694"/>
    <lineage>
        <taxon>Eukaryota</taxon>
        <taxon>Fungi</taxon>
        <taxon>Dikarya</taxon>
        <taxon>Ascomycota</taxon>
        <taxon>Pezizomycotina</taxon>
        <taxon>Eurotiomycetes</taxon>
        <taxon>Chaetothyriomycetidae</taxon>
        <taxon>Chaetothyriales</taxon>
        <taxon>Cyphellophoraceae</taxon>
        <taxon>Cyphellophora</taxon>
    </lineage>
</organism>
<dbReference type="OrthoDB" id="4096at2759"/>
<evidence type="ECO:0000256" key="2">
    <source>
        <dbReference type="ARBA" id="ARBA00022517"/>
    </source>
</evidence>
<evidence type="ECO:0000313" key="10">
    <source>
        <dbReference type="EMBL" id="KPI42756.1"/>
    </source>
</evidence>
<feature type="compositionally biased region" description="Basic residues" evidence="9">
    <location>
        <begin position="75"/>
        <end position="84"/>
    </location>
</feature>
<evidence type="ECO:0000256" key="7">
    <source>
        <dbReference type="ARBA" id="ARBA00023242"/>
    </source>
</evidence>
<dbReference type="VEuPathDB" id="FungiDB:AB675_2066"/>
<reference evidence="10 11" key="1">
    <citation type="submission" date="2015-06" db="EMBL/GenBank/DDBJ databases">
        <title>Draft genome of the ant-associated black yeast Phialophora attae CBS 131958.</title>
        <authorList>
            <person name="Moreno L.F."/>
            <person name="Stielow B.J."/>
            <person name="de Hoog S."/>
            <person name="Vicente V.A."/>
            <person name="Weiss V.A."/>
            <person name="de Vries M."/>
            <person name="Cruz L.M."/>
            <person name="Souza E.M."/>
        </authorList>
    </citation>
    <scope>NUCLEOTIDE SEQUENCE [LARGE SCALE GENOMIC DNA]</scope>
    <source>
        <strain evidence="10 11">CBS 131958</strain>
    </source>
</reference>
<dbReference type="Gene3D" id="2.130.10.10">
    <property type="entry name" value="YVTN repeat-like/Quinoprotein amine dehydrogenase"/>
    <property type="match status" value="2"/>
</dbReference>
<feature type="compositionally biased region" description="Basic and acidic residues" evidence="9">
    <location>
        <begin position="113"/>
        <end position="132"/>
    </location>
</feature>
<dbReference type="SMART" id="SM00320">
    <property type="entry name" value="WD40"/>
    <property type="match status" value="3"/>
</dbReference>
<feature type="compositionally biased region" description="Polar residues" evidence="9">
    <location>
        <begin position="45"/>
        <end position="62"/>
    </location>
</feature>
<dbReference type="GO" id="GO:0006364">
    <property type="term" value="P:rRNA processing"/>
    <property type="evidence" value="ECO:0007669"/>
    <property type="project" value="UniProtKB-KW"/>
</dbReference>
<dbReference type="RefSeq" id="XP_018002719.1">
    <property type="nucleotide sequence ID" value="XM_018142006.1"/>
</dbReference>
<dbReference type="STRING" id="1664694.A0A0N1HU26"/>
<dbReference type="Proteomes" id="UP000038010">
    <property type="component" value="Unassembled WGS sequence"/>
</dbReference>
<dbReference type="InterPro" id="IPR053826">
    <property type="entry name" value="WDR75"/>
</dbReference>
<dbReference type="GO" id="GO:0003723">
    <property type="term" value="F:RNA binding"/>
    <property type="evidence" value="ECO:0007669"/>
    <property type="project" value="InterPro"/>
</dbReference>
<accession>A0A0N1HU26</accession>
<dbReference type="GeneID" id="28733886"/>
<feature type="repeat" description="WD" evidence="8">
    <location>
        <begin position="487"/>
        <end position="528"/>
    </location>
</feature>
<dbReference type="SUPFAM" id="SSF50998">
    <property type="entry name" value="Quinoprotein alcohol dehydrogenase-like"/>
    <property type="match status" value="1"/>
</dbReference>
<feature type="region of interest" description="Disordered" evidence="9">
    <location>
        <begin position="182"/>
        <end position="229"/>
    </location>
</feature>
<keyword evidence="6" id="KW-0804">Transcription</keyword>
<dbReference type="PROSITE" id="PS50294">
    <property type="entry name" value="WD_REPEATS_REGION"/>
    <property type="match status" value="1"/>
</dbReference>
<comment type="caution">
    <text evidence="10">The sequence shown here is derived from an EMBL/GenBank/DDBJ whole genome shotgun (WGS) entry which is preliminary data.</text>
</comment>
<feature type="compositionally biased region" description="Basic residues" evidence="9">
    <location>
        <begin position="209"/>
        <end position="219"/>
    </location>
</feature>